<name>A0A9P3PVX4_LYOSH</name>
<feature type="compositionally biased region" description="Pro residues" evidence="1">
    <location>
        <begin position="66"/>
        <end position="86"/>
    </location>
</feature>
<organism evidence="2 3">
    <name type="scientific">Lyophyllum shimeji</name>
    <name type="common">Hon-shimeji</name>
    <name type="synonym">Tricholoma shimeji</name>
    <dbReference type="NCBI Taxonomy" id="47721"/>
    <lineage>
        <taxon>Eukaryota</taxon>
        <taxon>Fungi</taxon>
        <taxon>Dikarya</taxon>
        <taxon>Basidiomycota</taxon>
        <taxon>Agaricomycotina</taxon>
        <taxon>Agaricomycetes</taxon>
        <taxon>Agaricomycetidae</taxon>
        <taxon>Agaricales</taxon>
        <taxon>Tricholomatineae</taxon>
        <taxon>Lyophyllaceae</taxon>
        <taxon>Lyophyllum</taxon>
    </lineage>
</organism>
<comment type="caution">
    <text evidence="2">The sequence shown here is derived from an EMBL/GenBank/DDBJ whole genome shotgun (WGS) entry which is preliminary data.</text>
</comment>
<evidence type="ECO:0000313" key="3">
    <source>
        <dbReference type="Proteomes" id="UP001063166"/>
    </source>
</evidence>
<gene>
    <name evidence="2" type="ORF">LshimejAT787_1105590</name>
</gene>
<reference evidence="2" key="1">
    <citation type="submission" date="2022-07" db="EMBL/GenBank/DDBJ databases">
        <title>The genome of Lyophyllum shimeji provides insight into the initial evolution of ectomycorrhizal fungal genome.</title>
        <authorList>
            <person name="Kobayashi Y."/>
            <person name="Shibata T."/>
            <person name="Hirakawa H."/>
            <person name="Shigenobu S."/>
            <person name="Nishiyama T."/>
            <person name="Yamada A."/>
            <person name="Hasebe M."/>
            <person name="Kawaguchi M."/>
        </authorList>
    </citation>
    <scope>NUCLEOTIDE SEQUENCE</scope>
    <source>
        <strain evidence="2">AT787</strain>
    </source>
</reference>
<dbReference type="AlphaFoldDB" id="A0A9P3PVX4"/>
<evidence type="ECO:0000256" key="1">
    <source>
        <dbReference type="SAM" id="MobiDB-lite"/>
    </source>
</evidence>
<accession>A0A9P3PVX4</accession>
<protein>
    <submittedName>
        <fullName evidence="2">Uncharacterized protein</fullName>
    </submittedName>
</protein>
<proteinExistence type="predicted"/>
<feature type="region of interest" description="Disordered" evidence="1">
    <location>
        <begin position="60"/>
        <end position="98"/>
    </location>
</feature>
<keyword evidence="3" id="KW-1185">Reference proteome</keyword>
<dbReference type="OrthoDB" id="3051534at2759"/>
<feature type="region of interest" description="Disordered" evidence="1">
    <location>
        <begin position="1"/>
        <end position="36"/>
    </location>
</feature>
<feature type="compositionally biased region" description="Pro residues" evidence="1">
    <location>
        <begin position="9"/>
        <end position="33"/>
    </location>
</feature>
<dbReference type="EMBL" id="BRPK01000011">
    <property type="protein sequence ID" value="GLB42544.1"/>
    <property type="molecule type" value="Genomic_DNA"/>
</dbReference>
<dbReference type="Proteomes" id="UP001063166">
    <property type="component" value="Unassembled WGS sequence"/>
</dbReference>
<evidence type="ECO:0000313" key="2">
    <source>
        <dbReference type="EMBL" id="GLB42544.1"/>
    </source>
</evidence>
<sequence>MPDNGQYPPAAPAPPTAPNPTPAPPVSPSPPTPSLSELTGLIQAISQQVSRDLLQAFQAAAAQAPPAAPPQPAQPPPPAAPPPVAPPTFVGPLTANPAAGASPPPTLLSLFPEVEAATITSIIRHEFRGSDLYKLDSRYRDKTERQVLSLNGGTLKLSSNDTALREYKTPNSILIPLQTYFNILVQHAHAHHFGRAADVAFGFFRYSAHLTQVASEYEWHAVVPYHMAFFAKRRREMIDGDYSGWGRVDMELRGEHLYADRTRKASPKLSLSRRATPSNPTDPCRNFNTGKCTAEKCPWGRPHRCTKCGGPSLDVSC</sequence>